<feature type="compositionally biased region" description="Basic residues" evidence="1">
    <location>
        <begin position="165"/>
        <end position="178"/>
    </location>
</feature>
<accession>A0AAD4D8Y0</accession>
<reference evidence="2" key="1">
    <citation type="journal article" date="2020" name="Fungal Divers.">
        <title>Resolving the Mortierellaceae phylogeny through synthesis of multi-gene phylogenetics and phylogenomics.</title>
        <authorList>
            <person name="Vandepol N."/>
            <person name="Liber J."/>
            <person name="Desiro A."/>
            <person name="Na H."/>
            <person name="Kennedy M."/>
            <person name="Barry K."/>
            <person name="Grigoriev I.V."/>
            <person name="Miller A.N."/>
            <person name="O'Donnell K."/>
            <person name="Stajich J.E."/>
            <person name="Bonito G."/>
        </authorList>
    </citation>
    <scope>NUCLEOTIDE SEQUENCE</scope>
    <source>
        <strain evidence="2">NRRL 28262</strain>
    </source>
</reference>
<dbReference type="InterPro" id="IPR036188">
    <property type="entry name" value="FAD/NAD-bd_sf"/>
</dbReference>
<feature type="non-terminal residue" evidence="2">
    <location>
        <position position="1"/>
    </location>
</feature>
<keyword evidence="3" id="KW-1185">Reference proteome</keyword>
<evidence type="ECO:0000256" key="1">
    <source>
        <dbReference type="SAM" id="MobiDB-lite"/>
    </source>
</evidence>
<protein>
    <submittedName>
        <fullName evidence="2">Uncharacterized protein</fullName>
    </submittedName>
</protein>
<dbReference type="SUPFAM" id="SSF51905">
    <property type="entry name" value="FAD/NAD(P)-binding domain"/>
    <property type="match status" value="1"/>
</dbReference>
<evidence type="ECO:0000313" key="3">
    <source>
        <dbReference type="Proteomes" id="UP001194580"/>
    </source>
</evidence>
<organism evidence="2 3">
    <name type="scientific">Linnemannia exigua</name>
    <dbReference type="NCBI Taxonomy" id="604196"/>
    <lineage>
        <taxon>Eukaryota</taxon>
        <taxon>Fungi</taxon>
        <taxon>Fungi incertae sedis</taxon>
        <taxon>Mucoromycota</taxon>
        <taxon>Mortierellomycotina</taxon>
        <taxon>Mortierellomycetes</taxon>
        <taxon>Mortierellales</taxon>
        <taxon>Mortierellaceae</taxon>
        <taxon>Linnemannia</taxon>
    </lineage>
</organism>
<evidence type="ECO:0000313" key="2">
    <source>
        <dbReference type="EMBL" id="KAG0271857.1"/>
    </source>
</evidence>
<sequence length="327" mass="36996">QGGIQAILDCISLANALYDMNTVSDDDITKAFRRYTRERFPLTKNAVAGSHSFGKLLNIKGKLSDFVRTITFNKVPTWIMRMAADKLHLHRPQLTYLPMVPDRGAAKAHVQDYSPKYLAKLVEERQATLAASANRQQHHQQNGDLCAAAGGAEPETKTEDSNNYQHHHHDSRSHSLHRSQHDHDHDHDHNHNHNHADHPTDSSSYDDRNDHIDHNDRNNRTTRGEQNHSGKTHSHSHDQRHHEQHRVPADFYEFPSPPTATPTPRQHDTSSSASSTSSSSTTTTTTTKETRRKDSRAGLVPPPLPSQAPPRHHPVEYLHHRPEDNIA</sequence>
<dbReference type="AlphaFoldDB" id="A0AAD4D8Y0"/>
<dbReference type="EMBL" id="JAAAIL010001044">
    <property type="protein sequence ID" value="KAG0271857.1"/>
    <property type="molecule type" value="Genomic_DNA"/>
</dbReference>
<comment type="caution">
    <text evidence="2">The sequence shown here is derived from an EMBL/GenBank/DDBJ whole genome shotgun (WGS) entry which is preliminary data.</text>
</comment>
<feature type="compositionally biased region" description="Low complexity" evidence="1">
    <location>
        <begin position="269"/>
        <end position="287"/>
    </location>
</feature>
<proteinExistence type="predicted"/>
<gene>
    <name evidence="2" type="ORF">BGZ95_000267</name>
</gene>
<feature type="compositionally biased region" description="Basic and acidic residues" evidence="1">
    <location>
        <begin position="313"/>
        <end position="327"/>
    </location>
</feature>
<feature type="compositionally biased region" description="Basic and acidic residues" evidence="1">
    <location>
        <begin position="179"/>
        <end position="228"/>
    </location>
</feature>
<feature type="compositionally biased region" description="Basic and acidic residues" evidence="1">
    <location>
        <begin position="235"/>
        <end position="248"/>
    </location>
</feature>
<feature type="region of interest" description="Disordered" evidence="1">
    <location>
        <begin position="129"/>
        <end position="327"/>
    </location>
</feature>
<feature type="compositionally biased region" description="Polar residues" evidence="1">
    <location>
        <begin position="129"/>
        <end position="143"/>
    </location>
</feature>
<dbReference type="Proteomes" id="UP001194580">
    <property type="component" value="Unassembled WGS sequence"/>
</dbReference>
<name>A0AAD4D8Y0_9FUNG</name>